<feature type="compositionally biased region" description="Basic and acidic residues" evidence="2">
    <location>
        <begin position="68"/>
        <end position="80"/>
    </location>
</feature>
<dbReference type="Pfam" id="PF26571">
    <property type="entry name" value="VldE"/>
    <property type="match status" value="1"/>
</dbReference>
<feature type="compositionally biased region" description="Basic and acidic residues" evidence="2">
    <location>
        <begin position="128"/>
        <end position="147"/>
    </location>
</feature>
<sequence length="1431" mass="148641">MADDDAIWVPVLPSMREFAKEYASGLTSATKQGRATMDKAGQEAGDAYAKGLAKAQKSVDRATSALSRSRDREADAAGKVRVAEQQLQSLRDKGVTDSGRLAAAEEKINSARRKHESASRMTGQAEKALADAEKEQTSAADKSAKATREAGDSIEVMGTNAGLTAGHMKAFAAVAVTAAAGAGAALFALGSDFTNMKNTIRVGTGATGAALNGMVESAKNLGSQVPASFDEIGSTVADLNTRLGLTGEPLERLSRQFLELQNMGIDADINTVSQAFSGFGIKGAETESALDDLFRVSQATGLSVNDLAQSAVKAGPQLRQFGFGLKDSAALAGQLDKSGLDADRTLQTMSRALVAFAKDGKKPKEALFGTITEIENLTKAGNDAAALDMAGKIFGTRGAGQFVDAVKAGTLSVSDFMGATGATGDTIIGVADETRTFSEQWQMFKNDVLAQLEPIATRVFGVITSGMGWLATNGVPALRSFGEFLSDNKTTLAIVGGVMLATVTPALTVMTIAWTKAQIEAAKSAAAQLVSSYKTVGGWVAQGAAATTGAATTVAGWASTAAKAVWSAGVQSVQGAKVAAGWVAQGAAATVSAGIQAGAWIAAQAGAAAAAVKTLAYNGVMLVVRGATMAWTAAQWLLNVALNANPISLIVIGIGLLVAAIVWVATKTTWFQTAWQVVWNAVKAAWDWVWNALKAGFEALVNFFTKTIPDAATKAKDWIVEKWNALLDFFKGLPAKMASAVSSLWDGLKNGFRGALNWIIDAWNNFSITITLPKILGGKSLTIDTPNLPRLADGGRAGRRDDGRLFGPGTGRSDSILGVGLDGMPTALVSNGEFVVNEKSTRRFLPLLRMLNAGGAAARSVANLFRGDYDGELSRHGIEEDNAGVGAVLDASVGARSLRNLLGGDFDGGLTRFGIEEDSPIVNALIGRLPRFADGGLATGTSQLRDAISERFGITDIGGYRPEDGYGEHSTGRALDVMVGGDSAKGDQVKDFAVQNADAIGLKWAIWQQKMWYPDGSSEAMPDRGSPTQNHMDHVHIFSDESISGGLKGSLTGGDAKGDATATGNLGDSAGLDSSGASTSGGFAGANIGGGTSSFGNSGGASKFGSAEEANKAGVVPVWVENWPGSVDGANGSDSSASGALTADAGTSGATSGGGDAVTATMPGTSGQASTGDPTKDAVRKAFAEHDPTWAEGDMWAAVDWIVGKESTWNPTARNPESGAFGLFQFLGSTKDQYLPDESADSYTQGKAGAKYIADRYGDPLKAKAFWEANGWYDDGGLATNKGLMLKNVNQPERVLSPDQTKAFDKLVEWLTGVDLDEVRGSMTSGEAYAPEDGSWFDDPQANALDALFEVLDVKDVVTADDVLPDKATRYGVAGSAHSAPVRNQGAGNGEAVEKKVVGTEVHGDVHVTDYEGFRSRQERDEKLAHTKAGV</sequence>
<feature type="transmembrane region" description="Helical" evidence="3">
    <location>
        <begin position="170"/>
        <end position="189"/>
    </location>
</feature>
<name>A0A0E3XB61_9CAUD</name>
<keyword evidence="3" id="KW-1133">Transmembrane helix</keyword>
<protein>
    <submittedName>
        <fullName evidence="7">Tape measure protein</fullName>
    </submittedName>
</protein>
<dbReference type="KEGG" id="vg:28800911"/>
<dbReference type="InterPro" id="IPR008258">
    <property type="entry name" value="Transglycosylase_SLT_dom_1"/>
</dbReference>
<dbReference type="SUPFAM" id="SSF53955">
    <property type="entry name" value="Lysozyme-like"/>
    <property type="match status" value="1"/>
</dbReference>
<evidence type="ECO:0000256" key="1">
    <source>
        <dbReference type="ARBA" id="ARBA00022465"/>
    </source>
</evidence>
<feature type="region of interest" description="Disordered" evidence="2">
    <location>
        <begin position="1126"/>
        <end position="1176"/>
    </location>
</feature>
<dbReference type="GeneID" id="28800911"/>
<gene>
    <name evidence="7" type="ORF">Gsput1_18</name>
</gene>
<feature type="transmembrane region" description="Helical" evidence="3">
    <location>
        <begin position="455"/>
        <end position="472"/>
    </location>
</feature>
<feature type="transmembrane region" description="Helical" evidence="3">
    <location>
        <begin position="492"/>
        <end position="514"/>
    </location>
</feature>
<evidence type="ECO:0000313" key="8">
    <source>
        <dbReference type="Proteomes" id="UP000033018"/>
    </source>
</evidence>
<dbReference type="Gene3D" id="1.10.530.10">
    <property type="match status" value="1"/>
</dbReference>
<evidence type="ECO:0000259" key="4">
    <source>
        <dbReference type="Pfam" id="PF01464"/>
    </source>
</evidence>
<reference evidence="7 8" key="1">
    <citation type="journal article" date="2015" name="Sci. Rep.">
        <title>Bacteriophages of wastewater foaming-associated filamentous Gordonia reduce host levels in raw activated sludge.</title>
        <authorList>
            <person name="Liu M."/>
            <person name="Gill J.J."/>
            <person name="Young R."/>
            <person name="Summer E.J."/>
        </authorList>
    </citation>
    <scope>NUCLEOTIDE SEQUENCE [LARGE SCALE GENOMIC DNA]</scope>
</reference>
<feature type="region of interest" description="Disordered" evidence="2">
    <location>
        <begin position="58"/>
        <end position="80"/>
    </location>
</feature>
<feature type="region of interest" description="Disordered" evidence="2">
    <location>
        <begin position="106"/>
        <end position="147"/>
    </location>
</feature>
<feature type="compositionally biased region" description="Low complexity" evidence="2">
    <location>
        <begin position="1126"/>
        <end position="1150"/>
    </location>
</feature>
<dbReference type="InterPro" id="IPR058593">
    <property type="entry name" value="ARB_07466-like_C"/>
</dbReference>
<dbReference type="EMBL" id="KP790011">
    <property type="protein sequence ID" value="AKC03043.1"/>
    <property type="molecule type" value="Genomic_DNA"/>
</dbReference>
<keyword evidence="1" id="KW-1188">Viral release from host cell</keyword>
<dbReference type="Proteomes" id="UP000033018">
    <property type="component" value="Segment"/>
</dbReference>
<dbReference type="GO" id="GO:0098003">
    <property type="term" value="P:viral tail assembly"/>
    <property type="evidence" value="ECO:0007669"/>
    <property type="project" value="UniProtKB-KW"/>
</dbReference>
<dbReference type="Pfam" id="PF10145">
    <property type="entry name" value="PhageMin_Tail"/>
    <property type="match status" value="1"/>
</dbReference>
<feature type="domain" description="Phage tail tape measure protein" evidence="5">
    <location>
        <begin position="216"/>
        <end position="398"/>
    </location>
</feature>
<evidence type="ECO:0000313" key="7">
    <source>
        <dbReference type="EMBL" id="AKC03043.1"/>
    </source>
</evidence>
<feature type="compositionally biased region" description="Polar residues" evidence="2">
    <location>
        <begin position="1162"/>
        <end position="1173"/>
    </location>
</feature>
<feature type="transmembrane region" description="Helical" evidence="3">
    <location>
        <begin position="647"/>
        <end position="666"/>
    </location>
</feature>
<keyword evidence="3" id="KW-0812">Transmembrane</keyword>
<feature type="domain" description="Transglycosylase SLT" evidence="4">
    <location>
        <begin position="1191"/>
        <end position="1269"/>
    </location>
</feature>
<keyword evidence="1" id="KW-1245">Viral tail assembly</keyword>
<evidence type="ECO:0000259" key="5">
    <source>
        <dbReference type="Pfam" id="PF10145"/>
    </source>
</evidence>
<evidence type="ECO:0000259" key="6">
    <source>
        <dbReference type="Pfam" id="PF26571"/>
    </source>
</evidence>
<accession>A0A0E3XB61</accession>
<dbReference type="InterPro" id="IPR023346">
    <property type="entry name" value="Lysozyme-like_dom_sf"/>
</dbReference>
<keyword evidence="3" id="KW-0472">Membrane</keyword>
<evidence type="ECO:0000256" key="3">
    <source>
        <dbReference type="SAM" id="Phobius"/>
    </source>
</evidence>
<keyword evidence="8" id="KW-1185">Reference proteome</keyword>
<dbReference type="RefSeq" id="YP_009275704.1">
    <property type="nucleotide sequence ID" value="NC_030932.1"/>
</dbReference>
<feature type="domain" description="ARB-07466-like C-terminal" evidence="6">
    <location>
        <begin position="934"/>
        <end position="1032"/>
    </location>
</feature>
<organism evidence="7 8">
    <name type="scientific">Gordonia phage Gsput1</name>
    <dbReference type="NCBI Taxonomy" id="1622193"/>
    <lineage>
        <taxon>Viruses</taxon>
        <taxon>Duplodnaviria</taxon>
        <taxon>Heunggongvirae</taxon>
        <taxon>Uroviricota</taxon>
        <taxon>Caudoviricetes</taxon>
        <taxon>Ruthgordonvirinae</taxon>
        <taxon>Gesputvirus</taxon>
        <taxon>Gesputvirus gsput1</taxon>
    </lineage>
</organism>
<dbReference type="Pfam" id="PF01464">
    <property type="entry name" value="SLT"/>
    <property type="match status" value="1"/>
</dbReference>
<evidence type="ECO:0000256" key="2">
    <source>
        <dbReference type="SAM" id="MobiDB-lite"/>
    </source>
</evidence>
<proteinExistence type="predicted"/>
<dbReference type="InterPro" id="IPR010090">
    <property type="entry name" value="Phage_tape_meas"/>
</dbReference>